<evidence type="ECO:0000256" key="5">
    <source>
        <dbReference type="ARBA" id="ARBA00022946"/>
    </source>
</evidence>
<dbReference type="PANTHER" id="PTHR12428">
    <property type="entry name" value="OXA1"/>
    <property type="match status" value="1"/>
</dbReference>
<feature type="domain" description="Membrane insertase YidC/Oxa/ALB C-terminal" evidence="12">
    <location>
        <begin position="179"/>
        <end position="373"/>
    </location>
</feature>
<dbReference type="GO" id="GO:0032977">
    <property type="term" value="F:membrane insertase activity"/>
    <property type="evidence" value="ECO:0007669"/>
    <property type="project" value="InterPro"/>
</dbReference>
<gene>
    <name evidence="13" type="ORF">RUM43_002818</name>
</gene>
<dbReference type="InterPro" id="IPR001708">
    <property type="entry name" value="YidC/ALB3/OXA1/COX18"/>
</dbReference>
<evidence type="ECO:0000256" key="9">
    <source>
        <dbReference type="RuleBase" id="RU003945"/>
    </source>
</evidence>
<keyword evidence="7" id="KW-0496">Mitochondrion</keyword>
<dbReference type="GO" id="GO:0005743">
    <property type="term" value="C:mitochondrial inner membrane"/>
    <property type="evidence" value="ECO:0007669"/>
    <property type="project" value="UniProtKB-SubCell"/>
</dbReference>
<dbReference type="AlphaFoldDB" id="A0AAN8S9A0"/>
<proteinExistence type="inferred from homology"/>
<evidence type="ECO:0000259" key="12">
    <source>
        <dbReference type="Pfam" id="PF02096"/>
    </source>
</evidence>
<organism evidence="13 14">
    <name type="scientific">Polyplax serrata</name>
    <name type="common">Common mouse louse</name>
    <dbReference type="NCBI Taxonomy" id="468196"/>
    <lineage>
        <taxon>Eukaryota</taxon>
        <taxon>Metazoa</taxon>
        <taxon>Ecdysozoa</taxon>
        <taxon>Arthropoda</taxon>
        <taxon>Hexapoda</taxon>
        <taxon>Insecta</taxon>
        <taxon>Pterygota</taxon>
        <taxon>Neoptera</taxon>
        <taxon>Paraneoptera</taxon>
        <taxon>Psocodea</taxon>
        <taxon>Troctomorpha</taxon>
        <taxon>Phthiraptera</taxon>
        <taxon>Anoplura</taxon>
        <taxon>Polyplacidae</taxon>
        <taxon>Polyplax</taxon>
    </lineage>
</organism>
<evidence type="ECO:0000256" key="8">
    <source>
        <dbReference type="ARBA" id="ARBA00023136"/>
    </source>
</evidence>
<feature type="transmembrane region" description="Helical" evidence="11">
    <location>
        <begin position="250"/>
        <end position="273"/>
    </location>
</feature>
<evidence type="ECO:0000256" key="2">
    <source>
        <dbReference type="ARBA" id="ARBA00009877"/>
    </source>
</evidence>
<dbReference type="Pfam" id="PF02096">
    <property type="entry name" value="60KD_IMP"/>
    <property type="match status" value="1"/>
</dbReference>
<feature type="transmembrane region" description="Helical" evidence="11">
    <location>
        <begin position="301"/>
        <end position="318"/>
    </location>
</feature>
<evidence type="ECO:0000256" key="1">
    <source>
        <dbReference type="ARBA" id="ARBA00004448"/>
    </source>
</evidence>
<keyword evidence="6 11" id="KW-1133">Transmembrane helix</keyword>
<reference evidence="13 14" key="1">
    <citation type="submission" date="2023-10" db="EMBL/GenBank/DDBJ databases">
        <title>Genomes of two closely related lineages of the louse Polyplax serrata with different host specificities.</title>
        <authorList>
            <person name="Martinu J."/>
            <person name="Tarabai H."/>
            <person name="Stefka J."/>
            <person name="Hypsa V."/>
        </authorList>
    </citation>
    <scope>NUCLEOTIDE SEQUENCE [LARGE SCALE GENOMIC DNA]</scope>
    <source>
        <strain evidence="13">HR10_N</strain>
    </source>
</reference>
<feature type="transmembrane region" description="Helical" evidence="11">
    <location>
        <begin position="339"/>
        <end position="361"/>
    </location>
</feature>
<dbReference type="InterPro" id="IPR028055">
    <property type="entry name" value="YidC/Oxa/ALB_C"/>
</dbReference>
<evidence type="ECO:0000313" key="13">
    <source>
        <dbReference type="EMBL" id="KAK6629001.1"/>
    </source>
</evidence>
<keyword evidence="5" id="KW-0809">Transit peptide</keyword>
<dbReference type="Proteomes" id="UP001372834">
    <property type="component" value="Unassembled WGS sequence"/>
</dbReference>
<comment type="caution">
    <text evidence="13">The sequence shown here is derived from an EMBL/GenBank/DDBJ whole genome shotgun (WGS) entry which is preliminary data.</text>
</comment>
<keyword evidence="8 11" id="KW-0472">Membrane</keyword>
<sequence>MAGLQTCLRKAFVVKSISTINGNYRIQQFVRKRHVLTFAVIKTNKSPCSIKSNASVNVKNLLRWSSTSTIVRDGALDSSNLKAASETSSKDIVPQVGDAVSTQTPSQITKGSDVPLDVPVNSIVDESLLPPIPVPPVEQISGDVADLGELASLGLGSWWPTGLIQRYLDFLHTNFDIPWWGSVAIVTLSVRLLIVPLYVKSRIGAVNMQNNMPELQVLQMKVSEARQTGNYYDAAHYIAELQNFMKEKNIGAFSTVLPMLAQTPIFISMFWGLRGMTSAPVESMKTGGLLWFPDLTMADPYYILPLSIASTLFIIIETGAEGGTIQNAQQVWIKHAMRLLPVIVFPMTMNFCSALQFYWLVSNSISLLQVLILKIPAVRQIANIPPTIKHDPEKLPLNQKKKKGALADFKESLQNARLIRELQDRERLNTATFEKAGTGPVPRTFKKDPTKMKVAVK</sequence>
<dbReference type="PANTHER" id="PTHR12428:SF66">
    <property type="entry name" value="MITOCHONDRIAL INNER MEMBRANE PROTEIN OXA1L"/>
    <property type="match status" value="1"/>
</dbReference>
<evidence type="ECO:0000256" key="4">
    <source>
        <dbReference type="ARBA" id="ARBA00022792"/>
    </source>
</evidence>
<comment type="similarity">
    <text evidence="2 9">Belongs to the OXA1/ALB3/YidC family.</text>
</comment>
<evidence type="ECO:0000256" key="3">
    <source>
        <dbReference type="ARBA" id="ARBA00022692"/>
    </source>
</evidence>
<feature type="region of interest" description="Disordered" evidence="10">
    <location>
        <begin position="435"/>
        <end position="457"/>
    </location>
</feature>
<evidence type="ECO:0000256" key="7">
    <source>
        <dbReference type="ARBA" id="ARBA00023128"/>
    </source>
</evidence>
<evidence type="ECO:0000256" key="11">
    <source>
        <dbReference type="SAM" id="Phobius"/>
    </source>
</evidence>
<dbReference type="NCBIfam" id="TIGR03592">
    <property type="entry name" value="yidC_oxa1_cterm"/>
    <property type="match status" value="1"/>
</dbReference>
<comment type="subcellular location">
    <subcellularLocation>
        <location evidence="9">Membrane</location>
        <topology evidence="9">Multi-pass membrane protein</topology>
    </subcellularLocation>
    <subcellularLocation>
        <location evidence="1">Mitochondrion inner membrane</location>
        <topology evidence="1">Multi-pass membrane protein</topology>
    </subcellularLocation>
</comment>
<accession>A0AAN8S9A0</accession>
<feature type="transmembrane region" description="Helical" evidence="11">
    <location>
        <begin position="179"/>
        <end position="199"/>
    </location>
</feature>
<keyword evidence="3 9" id="KW-0812">Transmembrane</keyword>
<evidence type="ECO:0000256" key="6">
    <source>
        <dbReference type="ARBA" id="ARBA00022989"/>
    </source>
</evidence>
<dbReference type="EMBL" id="JAWJWE010000036">
    <property type="protein sequence ID" value="KAK6629001.1"/>
    <property type="molecule type" value="Genomic_DNA"/>
</dbReference>
<evidence type="ECO:0000256" key="10">
    <source>
        <dbReference type="SAM" id="MobiDB-lite"/>
    </source>
</evidence>
<protein>
    <recommendedName>
        <fullName evidence="12">Membrane insertase YidC/Oxa/ALB C-terminal domain-containing protein</fullName>
    </recommendedName>
</protein>
<name>A0AAN8S9A0_POLSC</name>
<dbReference type="CDD" id="cd20069">
    <property type="entry name" value="5TM_Oxa1-like"/>
    <property type="match status" value="1"/>
</dbReference>
<evidence type="ECO:0000313" key="14">
    <source>
        <dbReference type="Proteomes" id="UP001372834"/>
    </source>
</evidence>
<keyword evidence="4" id="KW-0999">Mitochondrion inner membrane</keyword>
<dbReference type="GO" id="GO:0032979">
    <property type="term" value="P:protein insertion into mitochondrial inner membrane from matrix"/>
    <property type="evidence" value="ECO:0007669"/>
    <property type="project" value="TreeGrafter"/>
</dbReference>